<name>A0ABS4QNA1_9NOCA</name>
<comment type="caution">
    <text evidence="2">The sequence shown here is derived from an EMBL/GenBank/DDBJ whole genome shotgun (WGS) entry which is preliminary data.</text>
</comment>
<keyword evidence="3" id="KW-1185">Reference proteome</keyword>
<dbReference type="EMBL" id="JAGGMR010000001">
    <property type="protein sequence ID" value="MBP2192146.1"/>
    <property type="molecule type" value="Genomic_DNA"/>
</dbReference>
<evidence type="ECO:0008006" key="4">
    <source>
        <dbReference type="Google" id="ProtNLM"/>
    </source>
</evidence>
<evidence type="ECO:0000256" key="1">
    <source>
        <dbReference type="SAM" id="MobiDB-lite"/>
    </source>
</evidence>
<organism evidence="2 3">
    <name type="scientific">Nocardia goodfellowii</name>
    <dbReference type="NCBI Taxonomy" id="882446"/>
    <lineage>
        <taxon>Bacteria</taxon>
        <taxon>Bacillati</taxon>
        <taxon>Actinomycetota</taxon>
        <taxon>Actinomycetes</taxon>
        <taxon>Mycobacteriales</taxon>
        <taxon>Nocardiaceae</taxon>
        <taxon>Nocardia</taxon>
    </lineage>
</organism>
<reference evidence="2 3" key="1">
    <citation type="submission" date="2021-03" db="EMBL/GenBank/DDBJ databases">
        <title>Sequencing the genomes of 1000 actinobacteria strains.</title>
        <authorList>
            <person name="Klenk H.-P."/>
        </authorList>
    </citation>
    <scope>NUCLEOTIDE SEQUENCE [LARGE SCALE GENOMIC DNA]</scope>
    <source>
        <strain evidence="2 3">DSM 45516</strain>
    </source>
</reference>
<evidence type="ECO:0000313" key="2">
    <source>
        <dbReference type="EMBL" id="MBP2192146.1"/>
    </source>
</evidence>
<sequence length="358" mass="38796">MPPQLSPKLKEKTADAWNTALSGHLHPGEVVWAFAKTNNLRPLIDGIAVTNARIIGFLSSDVAGKGPKVAVDADEISGFEVVKKFASKVFVVTSRTRGEISLGTVPDAEVDFIKYFVHQLASAGYPQQIRAAAFTAQAERAQQEQARQEGRREVRRIGRPLSDKEWEILHSHAAATELPWFVINPGGGTGFLAAFEDRLIIAKVSGMASLMAGSFGGGRVTTFSYTDITSIEYNSGMVNGVLEVLTPSYQGTANHDFWRSSHKDRNKASDDPWTLSNCLPLSRPDHKLALPLLVELQRKVAEAKRPNVGVQSPQEQSQPPSSGLTDELKGLSELHSQGILDAAEFAAAKHATIAKYSG</sequence>
<proteinExistence type="predicted"/>
<feature type="region of interest" description="Disordered" evidence="1">
    <location>
        <begin position="304"/>
        <end position="327"/>
    </location>
</feature>
<dbReference type="RefSeq" id="WP_209894793.1">
    <property type="nucleotide sequence ID" value="NZ_JAGGMR010000001.1"/>
</dbReference>
<gene>
    <name evidence="2" type="ORF">BJ987_005047</name>
</gene>
<evidence type="ECO:0000313" key="3">
    <source>
        <dbReference type="Proteomes" id="UP001519325"/>
    </source>
</evidence>
<accession>A0ABS4QNA1</accession>
<dbReference type="Proteomes" id="UP001519325">
    <property type="component" value="Unassembled WGS sequence"/>
</dbReference>
<protein>
    <recommendedName>
        <fullName evidence="4">SHOCT domain-containing protein</fullName>
    </recommendedName>
</protein>
<feature type="compositionally biased region" description="Low complexity" evidence="1">
    <location>
        <begin position="311"/>
        <end position="322"/>
    </location>
</feature>